<keyword evidence="7 16" id="KW-0479">Metal-binding</keyword>
<dbReference type="InterPro" id="IPR036909">
    <property type="entry name" value="Cyt_c-like_dom_sf"/>
</dbReference>
<dbReference type="Gene3D" id="1.10.287.90">
    <property type="match status" value="1"/>
</dbReference>
<dbReference type="SUPFAM" id="SSF49503">
    <property type="entry name" value="Cupredoxins"/>
    <property type="match status" value="1"/>
</dbReference>
<dbReference type="PROSITE" id="PS50999">
    <property type="entry name" value="COX2_TM"/>
    <property type="match status" value="1"/>
</dbReference>
<evidence type="ECO:0000256" key="4">
    <source>
        <dbReference type="ARBA" id="ARBA00022617"/>
    </source>
</evidence>
<gene>
    <name evidence="24" type="primary">coxB</name>
    <name evidence="24" type="ORF">GCM10009410_30010</name>
</gene>
<dbReference type="PROSITE" id="PS00078">
    <property type="entry name" value="COX2"/>
    <property type="match status" value="1"/>
</dbReference>
<evidence type="ECO:0000313" key="25">
    <source>
        <dbReference type="Proteomes" id="UP000654004"/>
    </source>
</evidence>
<comment type="caution">
    <text evidence="24">The sequence shown here is derived from an EMBL/GenBank/DDBJ whole genome shotgun (WGS) entry which is preliminary data.</text>
</comment>
<dbReference type="InterPro" id="IPR045187">
    <property type="entry name" value="CcO_II"/>
</dbReference>
<evidence type="ECO:0000256" key="7">
    <source>
        <dbReference type="ARBA" id="ARBA00022723"/>
    </source>
</evidence>
<comment type="similarity">
    <text evidence="2 17">Belongs to the cytochrome c oxidase subunit 2 family.</text>
</comment>
<evidence type="ECO:0000256" key="11">
    <source>
        <dbReference type="ARBA" id="ARBA00023004"/>
    </source>
</evidence>
<dbReference type="PROSITE" id="PS51007">
    <property type="entry name" value="CYTC"/>
    <property type="match status" value="2"/>
</dbReference>
<keyword evidence="4 16" id="KW-0349">Heme</keyword>
<protein>
    <recommendedName>
        <fullName evidence="18">Cytochrome c oxidase subunit 2</fullName>
        <ecNumber evidence="18">7.1.1.9</ecNumber>
    </recommendedName>
</protein>
<evidence type="ECO:0000313" key="24">
    <source>
        <dbReference type="EMBL" id="GGP93993.1"/>
    </source>
</evidence>
<dbReference type="PANTHER" id="PTHR22888">
    <property type="entry name" value="CYTOCHROME C OXIDASE, SUBUNIT II"/>
    <property type="match status" value="1"/>
</dbReference>
<evidence type="ECO:0000256" key="9">
    <source>
        <dbReference type="ARBA" id="ARBA00022982"/>
    </source>
</evidence>
<evidence type="ECO:0000256" key="3">
    <source>
        <dbReference type="ARBA" id="ARBA00022448"/>
    </source>
</evidence>
<keyword evidence="6 17" id="KW-0812">Transmembrane</keyword>
<feature type="domain" description="Cytochrome c" evidence="23">
    <location>
        <begin position="275"/>
        <end position="355"/>
    </location>
</feature>
<proteinExistence type="inferred from homology"/>
<feature type="domain" description="Cytochrome oxidase subunit II transmembrane region profile" evidence="22">
    <location>
        <begin position="18"/>
        <end position="113"/>
    </location>
</feature>
<comment type="catalytic activity">
    <reaction evidence="15 18">
        <text>4 Fe(II)-[cytochrome c] + O2 + 8 H(+)(in) = 4 Fe(III)-[cytochrome c] + 2 H2O + 4 H(+)(out)</text>
        <dbReference type="Rhea" id="RHEA:11436"/>
        <dbReference type="Rhea" id="RHEA-COMP:10350"/>
        <dbReference type="Rhea" id="RHEA-COMP:14399"/>
        <dbReference type="ChEBI" id="CHEBI:15377"/>
        <dbReference type="ChEBI" id="CHEBI:15378"/>
        <dbReference type="ChEBI" id="CHEBI:15379"/>
        <dbReference type="ChEBI" id="CHEBI:29033"/>
        <dbReference type="ChEBI" id="CHEBI:29034"/>
        <dbReference type="EC" id="7.1.1.9"/>
    </reaction>
</comment>
<dbReference type="InterPro" id="IPR002429">
    <property type="entry name" value="CcO_II-like_C"/>
</dbReference>
<dbReference type="RefSeq" id="WP_188957623.1">
    <property type="nucleotide sequence ID" value="NZ_BMQW01000008.1"/>
</dbReference>
<evidence type="ECO:0000259" key="22">
    <source>
        <dbReference type="PROSITE" id="PS50999"/>
    </source>
</evidence>
<feature type="domain" description="Cytochrome c" evidence="23">
    <location>
        <begin position="425"/>
        <end position="505"/>
    </location>
</feature>
<evidence type="ECO:0000256" key="17">
    <source>
        <dbReference type="RuleBase" id="RU000456"/>
    </source>
</evidence>
<keyword evidence="12 18" id="KW-0186">Copper</keyword>
<evidence type="ECO:0000256" key="12">
    <source>
        <dbReference type="ARBA" id="ARBA00023008"/>
    </source>
</evidence>
<feature type="signal peptide" evidence="20">
    <location>
        <begin position="1"/>
        <end position="19"/>
    </location>
</feature>
<dbReference type="InterPro" id="IPR009056">
    <property type="entry name" value="Cyt_c-like_dom"/>
</dbReference>
<feature type="chain" id="PRO_5045039996" description="Cytochrome c oxidase subunit 2" evidence="20">
    <location>
        <begin position="20"/>
        <end position="523"/>
    </location>
</feature>
<evidence type="ECO:0000256" key="10">
    <source>
        <dbReference type="ARBA" id="ARBA00022989"/>
    </source>
</evidence>
<dbReference type="InterPro" id="IPR001505">
    <property type="entry name" value="Copper_CuA"/>
</dbReference>
<comment type="cofactor">
    <cofactor evidence="18">
        <name>Cu cation</name>
        <dbReference type="ChEBI" id="CHEBI:23378"/>
    </cofactor>
    <text evidence="18">Binds a copper A center.</text>
</comment>
<dbReference type="SUPFAM" id="SSF46626">
    <property type="entry name" value="Cytochrome c"/>
    <property type="match status" value="2"/>
</dbReference>
<evidence type="ECO:0000259" key="23">
    <source>
        <dbReference type="PROSITE" id="PS51007"/>
    </source>
</evidence>
<dbReference type="PANTHER" id="PTHR22888:SF9">
    <property type="entry name" value="CYTOCHROME C OXIDASE SUBUNIT 2"/>
    <property type="match status" value="1"/>
</dbReference>
<dbReference type="InterPro" id="IPR036257">
    <property type="entry name" value="Cyt_c_oxidase_su2_TM_sf"/>
</dbReference>
<evidence type="ECO:0000256" key="15">
    <source>
        <dbReference type="ARBA" id="ARBA00047816"/>
    </source>
</evidence>
<feature type="transmembrane region" description="Helical" evidence="19">
    <location>
        <begin position="43"/>
        <end position="64"/>
    </location>
</feature>
<dbReference type="Pfam" id="PF13442">
    <property type="entry name" value="Cytochrome_CBB3"/>
    <property type="match status" value="2"/>
</dbReference>
<dbReference type="NCBIfam" id="TIGR02866">
    <property type="entry name" value="CoxB"/>
    <property type="match status" value="1"/>
</dbReference>
<keyword evidence="10 19" id="KW-1133">Transmembrane helix</keyword>
<evidence type="ECO:0000259" key="21">
    <source>
        <dbReference type="PROSITE" id="PS50857"/>
    </source>
</evidence>
<keyword evidence="8" id="KW-1278">Translocase</keyword>
<dbReference type="PROSITE" id="PS50857">
    <property type="entry name" value="COX2_CUA"/>
    <property type="match status" value="1"/>
</dbReference>
<dbReference type="EC" id="7.1.1.9" evidence="18"/>
<dbReference type="PRINTS" id="PR01166">
    <property type="entry name" value="CYCOXIDASEII"/>
</dbReference>
<evidence type="ECO:0000256" key="16">
    <source>
        <dbReference type="PROSITE-ProRule" id="PRU00433"/>
    </source>
</evidence>
<keyword evidence="9 17" id="KW-0249">Electron transport</keyword>
<keyword evidence="25" id="KW-1185">Reference proteome</keyword>
<comment type="subcellular location">
    <subcellularLocation>
        <location evidence="17">Cell membrane</location>
        <topology evidence="17">Multi-pass membrane protein</topology>
    </subcellularLocation>
    <subcellularLocation>
        <location evidence="1">Membrane</location>
        <topology evidence="1">Multi-pass membrane protein</topology>
    </subcellularLocation>
</comment>
<dbReference type="Gene3D" id="2.60.40.420">
    <property type="entry name" value="Cupredoxins - blue copper proteins"/>
    <property type="match status" value="1"/>
</dbReference>
<name>A0ABQ2QTQ2_9GAMM</name>
<evidence type="ECO:0000256" key="8">
    <source>
        <dbReference type="ARBA" id="ARBA00022967"/>
    </source>
</evidence>
<evidence type="ECO:0000256" key="18">
    <source>
        <dbReference type="RuleBase" id="RU004024"/>
    </source>
</evidence>
<evidence type="ECO:0000256" key="19">
    <source>
        <dbReference type="SAM" id="Phobius"/>
    </source>
</evidence>
<comment type="function">
    <text evidence="14 18">Subunits I and II form the functional core of the enzyme complex. Electrons originating in cytochrome c are transferred via heme a and Cu(A) to the binuclear center formed by heme a3 and Cu(B).</text>
</comment>
<evidence type="ECO:0000256" key="1">
    <source>
        <dbReference type="ARBA" id="ARBA00004141"/>
    </source>
</evidence>
<reference evidence="25" key="1">
    <citation type="journal article" date="2019" name="Int. J. Syst. Evol. Microbiol.">
        <title>The Global Catalogue of Microorganisms (GCM) 10K type strain sequencing project: providing services to taxonomists for standard genome sequencing and annotation.</title>
        <authorList>
            <consortium name="The Broad Institute Genomics Platform"/>
            <consortium name="The Broad Institute Genome Sequencing Center for Infectious Disease"/>
            <person name="Wu L."/>
            <person name="Ma J."/>
        </authorList>
    </citation>
    <scope>NUCLEOTIDE SEQUENCE [LARGE SCALE GENOMIC DNA]</scope>
    <source>
        <strain evidence="25">JCM 32305</strain>
    </source>
</reference>
<dbReference type="SUPFAM" id="SSF81464">
    <property type="entry name" value="Cytochrome c oxidase subunit II-like, transmembrane region"/>
    <property type="match status" value="1"/>
</dbReference>
<evidence type="ECO:0000256" key="2">
    <source>
        <dbReference type="ARBA" id="ARBA00007866"/>
    </source>
</evidence>
<evidence type="ECO:0000256" key="6">
    <source>
        <dbReference type="ARBA" id="ARBA00022692"/>
    </source>
</evidence>
<dbReference type="EMBL" id="BMQW01000008">
    <property type="protein sequence ID" value="GGP93993.1"/>
    <property type="molecule type" value="Genomic_DNA"/>
</dbReference>
<dbReference type="Pfam" id="PF02790">
    <property type="entry name" value="COX2_TM"/>
    <property type="match status" value="1"/>
</dbReference>
<dbReference type="InterPro" id="IPR008972">
    <property type="entry name" value="Cupredoxin"/>
</dbReference>
<accession>A0ABQ2QTQ2</accession>
<dbReference type="InterPro" id="IPR014222">
    <property type="entry name" value="Cyt_c_oxidase_su2"/>
</dbReference>
<feature type="domain" description="Cytochrome oxidase subunit II copper A binding" evidence="21">
    <location>
        <begin position="114"/>
        <end position="251"/>
    </location>
</feature>
<evidence type="ECO:0000256" key="20">
    <source>
        <dbReference type="SAM" id="SignalP"/>
    </source>
</evidence>
<keyword evidence="3 17" id="KW-0813">Transport</keyword>
<evidence type="ECO:0000256" key="14">
    <source>
        <dbReference type="ARBA" id="ARBA00024688"/>
    </source>
</evidence>
<keyword evidence="5 17" id="KW-0679">Respiratory chain</keyword>
<keyword evidence="11 16" id="KW-0408">Iron</keyword>
<sequence length="523" mass="56561">MKQWWYCLLVVLLALPLGAAEMPLNMTQGVTDISGKVYDLHMTILYICCAIGLVVFGIMIYSMIYHRKSKGAVAANFHESTKVEIAWTVIPFIILIAMAIPATKTLIAMEDPSNADLTIKITGSQWKWHYSYFDKDIEFYSTLSTPREQIDGDQTKGENYLLEVDKPLVLPINRKVRFLMTSDDVIHSWWVPAFAVKKDANPGFINEAWTRIDKPGIYRGQCAELCGKDHGFMPIVVNALSEADFDNWLIEQKQLVKTEAAEAAASMSQTLSLVDLNQQGEQVYLARCAACHQPNGAGLPGVFPSLIGSPIIKGPVEEHLNIVINGKPGTAMQAFAKQISAQEIAAVITYERNAWGNDSGDVVQAADVGNFSNNSAISPKPATEAADTAAINNVAETLTETTPQAAEAIGKIVTPEELPTLTMEQLMAEGEQVYAATCAACHQPTGTGIPGAFPSLIASPVVTGPISGHIDIVMHGKPGTAMQAFSRQLSPQQMAAVITYERNAWGNNSGDAVQPADVASHGQ</sequence>
<dbReference type="Pfam" id="PF00116">
    <property type="entry name" value="COX2"/>
    <property type="match status" value="1"/>
</dbReference>
<feature type="transmembrane region" description="Helical" evidence="19">
    <location>
        <begin position="85"/>
        <end position="103"/>
    </location>
</feature>
<dbReference type="InterPro" id="IPR011759">
    <property type="entry name" value="Cyt_c_oxidase_su2_TM_dom"/>
</dbReference>
<evidence type="ECO:0000256" key="13">
    <source>
        <dbReference type="ARBA" id="ARBA00023136"/>
    </source>
</evidence>
<evidence type="ECO:0000256" key="5">
    <source>
        <dbReference type="ARBA" id="ARBA00022660"/>
    </source>
</evidence>
<keyword evidence="13 19" id="KW-0472">Membrane</keyword>
<keyword evidence="20" id="KW-0732">Signal</keyword>
<organism evidence="24 25">
    <name type="scientific">Shewanella ulleungensis</name>
    <dbReference type="NCBI Taxonomy" id="2282699"/>
    <lineage>
        <taxon>Bacteria</taxon>
        <taxon>Pseudomonadati</taxon>
        <taxon>Pseudomonadota</taxon>
        <taxon>Gammaproteobacteria</taxon>
        <taxon>Alteromonadales</taxon>
        <taxon>Shewanellaceae</taxon>
        <taxon>Shewanella</taxon>
    </lineage>
</organism>
<dbReference type="Gene3D" id="1.10.760.10">
    <property type="entry name" value="Cytochrome c-like domain"/>
    <property type="match status" value="2"/>
</dbReference>
<dbReference type="Proteomes" id="UP000654004">
    <property type="component" value="Unassembled WGS sequence"/>
</dbReference>